<protein>
    <submittedName>
        <fullName evidence="2">Glycosyltransferase</fullName>
        <ecNumber evidence="2">2.4.-.-</ecNumber>
    </submittedName>
</protein>
<dbReference type="RefSeq" id="WP_368654245.1">
    <property type="nucleotide sequence ID" value="NZ_CP162599.1"/>
</dbReference>
<dbReference type="EC" id="2.4.-.-" evidence="2"/>
<keyword evidence="2" id="KW-0808">Transferase</keyword>
<sequence>MKKLKLLFMTRDDQTYTVPASYYFIQELQKITELHVSHQSGNIQKILDDIQFEPDFIFFNDYLENGSPIVTGLQDLSLPFAVGLHDLHFQRPLRKTMIEKENIQHVFTFYRDKFLQWYPEFASLMHWLPHHAHEEIYKDYKLKKDISILLTGSVLEDFYPLRAMMQMRLKNRDDFVHYPHPGYRKILKGEKNVFVGENYAKELNRSKIVLTCDSVFKYPLMKYFEITACNALLIASYSKELGDLGFIPGVNFVAIDELCFEEQIDYYLNHEKERKIIAHNGMMLTKERHTTKIRAVEFLTKIESILKQTSSGK</sequence>
<dbReference type="InterPro" id="IPR055259">
    <property type="entry name" value="YkvP/CgeB_Glyco_trans-like"/>
</dbReference>
<feature type="domain" description="Spore protein YkvP/CgeB glycosyl transferase-like" evidence="1">
    <location>
        <begin position="196"/>
        <end position="299"/>
    </location>
</feature>
<name>A0AB39HQ59_9BACI</name>
<dbReference type="Pfam" id="PF13524">
    <property type="entry name" value="Glyco_trans_1_2"/>
    <property type="match status" value="1"/>
</dbReference>
<proteinExistence type="predicted"/>
<dbReference type="AlphaFoldDB" id="A0AB39HQ59"/>
<dbReference type="EMBL" id="CP162599">
    <property type="protein sequence ID" value="XDK33567.1"/>
    <property type="molecule type" value="Genomic_DNA"/>
</dbReference>
<dbReference type="GO" id="GO:0016757">
    <property type="term" value="F:glycosyltransferase activity"/>
    <property type="evidence" value="ECO:0007669"/>
    <property type="project" value="UniProtKB-KW"/>
</dbReference>
<evidence type="ECO:0000259" key="1">
    <source>
        <dbReference type="Pfam" id="PF13524"/>
    </source>
</evidence>
<accession>A0AB39HQ59</accession>
<gene>
    <name evidence="2" type="ORF">AB4Y30_04195</name>
</gene>
<keyword evidence="2" id="KW-0328">Glycosyltransferase</keyword>
<organism evidence="2">
    <name type="scientific">Ornithinibacillus sp. 4-3</name>
    <dbReference type="NCBI Taxonomy" id="3231488"/>
    <lineage>
        <taxon>Bacteria</taxon>
        <taxon>Bacillati</taxon>
        <taxon>Bacillota</taxon>
        <taxon>Bacilli</taxon>
        <taxon>Bacillales</taxon>
        <taxon>Bacillaceae</taxon>
        <taxon>Ornithinibacillus</taxon>
    </lineage>
</organism>
<reference evidence="2" key="1">
    <citation type="submission" date="2024-07" db="EMBL/GenBank/DDBJ databases">
        <title>Halotolerant mesophilic bacterium Ornithinibacillus sp. 4-3, sp. nov., isolated from soil.</title>
        <authorList>
            <person name="Sidarenka A.V."/>
            <person name="Guliayeva D.E."/>
            <person name="Leanovich S.I."/>
            <person name="Hileuskaya K.S."/>
            <person name="Akhremchuk A.E."/>
            <person name="Sikolenko M.A."/>
            <person name="Valentovich L.N."/>
        </authorList>
    </citation>
    <scope>NUCLEOTIDE SEQUENCE</scope>
    <source>
        <strain evidence="2">4-3</strain>
    </source>
</reference>
<evidence type="ECO:0000313" key="2">
    <source>
        <dbReference type="EMBL" id="XDK33567.1"/>
    </source>
</evidence>